<protein>
    <submittedName>
        <fullName evidence="2">Uncharacterized protein</fullName>
    </submittedName>
</protein>
<evidence type="ECO:0000313" key="3">
    <source>
        <dbReference type="Proteomes" id="UP000234323"/>
    </source>
</evidence>
<evidence type="ECO:0000256" key="1">
    <source>
        <dbReference type="SAM" id="MobiDB-lite"/>
    </source>
</evidence>
<keyword evidence="3" id="KW-1185">Reference proteome</keyword>
<accession>A0A2I1HGG6</accession>
<dbReference type="EMBL" id="LLXI01002783">
    <property type="protein sequence ID" value="PKY57969.1"/>
    <property type="molecule type" value="Genomic_DNA"/>
</dbReference>
<organism evidence="2 3">
    <name type="scientific">Rhizophagus irregularis</name>
    <dbReference type="NCBI Taxonomy" id="588596"/>
    <lineage>
        <taxon>Eukaryota</taxon>
        <taxon>Fungi</taxon>
        <taxon>Fungi incertae sedis</taxon>
        <taxon>Mucoromycota</taxon>
        <taxon>Glomeromycotina</taxon>
        <taxon>Glomeromycetes</taxon>
        <taxon>Glomerales</taxon>
        <taxon>Glomeraceae</taxon>
        <taxon>Rhizophagus</taxon>
    </lineage>
</organism>
<feature type="region of interest" description="Disordered" evidence="1">
    <location>
        <begin position="60"/>
        <end position="84"/>
    </location>
</feature>
<evidence type="ECO:0000313" key="2">
    <source>
        <dbReference type="EMBL" id="PKY57969.1"/>
    </source>
</evidence>
<proteinExistence type="predicted"/>
<dbReference type="AlphaFoldDB" id="A0A2I1HGG6"/>
<comment type="caution">
    <text evidence="2">The sequence shown here is derived from an EMBL/GenBank/DDBJ whole genome shotgun (WGS) entry which is preliminary data.</text>
</comment>
<name>A0A2I1HGG6_9GLOM</name>
<gene>
    <name evidence="2" type="ORF">RhiirA4_479454</name>
</gene>
<sequence length="84" mass="9430">MNFLEVTSYLKNILCLIKKCWARCFTLSKLNIINIIIIINIINTSSSSIKDSNKPIGFVSSDDESTSNKSTKIVSFDDENDEGH</sequence>
<dbReference type="Proteomes" id="UP000234323">
    <property type="component" value="Unassembled WGS sequence"/>
</dbReference>
<reference evidence="2 3" key="1">
    <citation type="submission" date="2015-10" db="EMBL/GenBank/DDBJ databases">
        <title>Genome analyses suggest a sexual origin of heterokaryosis in a supposedly ancient asexual fungus.</title>
        <authorList>
            <person name="Ropars J."/>
            <person name="Sedzielewska K."/>
            <person name="Noel J."/>
            <person name="Charron P."/>
            <person name="Farinelli L."/>
            <person name="Marton T."/>
            <person name="Kruger M."/>
            <person name="Pelin A."/>
            <person name="Brachmann A."/>
            <person name="Corradi N."/>
        </authorList>
    </citation>
    <scope>NUCLEOTIDE SEQUENCE [LARGE SCALE GENOMIC DNA]</scope>
    <source>
        <strain evidence="2 3">A4</strain>
    </source>
</reference>